<dbReference type="CDD" id="cd05233">
    <property type="entry name" value="SDR_c"/>
    <property type="match status" value="1"/>
</dbReference>
<proteinExistence type="inferred from homology"/>
<evidence type="ECO:0000256" key="1">
    <source>
        <dbReference type="ARBA" id="ARBA00006484"/>
    </source>
</evidence>
<dbReference type="Pfam" id="PF13561">
    <property type="entry name" value="adh_short_C2"/>
    <property type="match status" value="1"/>
</dbReference>
<comment type="caution">
    <text evidence="2">The sequence shown here is derived from an EMBL/GenBank/DDBJ whole genome shotgun (WGS) entry which is preliminary data.</text>
</comment>
<dbReference type="SUPFAM" id="SSF51735">
    <property type="entry name" value="NAD(P)-binding Rossmann-fold domains"/>
    <property type="match status" value="1"/>
</dbReference>
<dbReference type="PANTHER" id="PTHR42760">
    <property type="entry name" value="SHORT-CHAIN DEHYDROGENASES/REDUCTASES FAMILY MEMBER"/>
    <property type="match status" value="1"/>
</dbReference>
<dbReference type="GO" id="GO:0016616">
    <property type="term" value="F:oxidoreductase activity, acting on the CH-OH group of donors, NAD or NADP as acceptor"/>
    <property type="evidence" value="ECO:0007669"/>
    <property type="project" value="TreeGrafter"/>
</dbReference>
<accession>A0A916Q5W5</accession>
<dbReference type="RefSeq" id="WP_201310693.1">
    <property type="nucleotide sequence ID" value="NZ_BLYI01000027.1"/>
</dbReference>
<dbReference type="InterPro" id="IPR036291">
    <property type="entry name" value="NAD(P)-bd_dom_sf"/>
</dbReference>
<sequence length="281" mass="30183">MKKDVMILTGAGQIGMAIARRMGYGKKIVIGDKKPENAQVIAKIMTEAGFDAEAMEMDLSSRESIKNLIAKAQEYGDITMLVNAAGVSPSQAPIEAILKVDLYGTAVLLEEVGKVIKEGGVGVTISSQSGHRMPALTPEEDEQLAGTPTEELLNLEILQPENIKDTLHAYQMAKRCNEKRVMAESVKWGEKGARVNSISPGIIVTPLAIDEFNGPRGDFYKNMFAKCPAGRPGTADEVANVAELLMSDKGAFITGSDFLIDGGATASYFYGPLKPEESNVR</sequence>
<dbReference type="Proteomes" id="UP000613208">
    <property type="component" value="Unassembled WGS sequence"/>
</dbReference>
<gene>
    <name evidence="2" type="ORF">ANBU17_13350</name>
</gene>
<reference evidence="2" key="1">
    <citation type="submission" date="2020-06" db="EMBL/GenBank/DDBJ databases">
        <title>Characterization of fructooligosaccharide metabolism and fructooligosaccharide-degrading enzymes in human commensal butyrate producers.</title>
        <authorList>
            <person name="Tanno H."/>
            <person name="Fujii T."/>
            <person name="Hirano K."/>
            <person name="Maeno S."/>
            <person name="Tonozuka T."/>
            <person name="Sakamoto M."/>
            <person name="Ohkuma M."/>
            <person name="Tochio T."/>
            <person name="Endo A."/>
        </authorList>
    </citation>
    <scope>NUCLEOTIDE SEQUENCE</scope>
    <source>
        <strain evidence="2">JCM 17466</strain>
    </source>
</reference>
<name>A0A916Q5W5_9FIRM</name>
<comment type="similarity">
    <text evidence="1">Belongs to the short-chain dehydrogenases/reductases (SDR) family.</text>
</comment>
<dbReference type="NCBIfam" id="NF005395">
    <property type="entry name" value="PRK06940.1"/>
    <property type="match status" value="1"/>
</dbReference>
<dbReference type="InterPro" id="IPR002347">
    <property type="entry name" value="SDR_fam"/>
</dbReference>
<dbReference type="Gene3D" id="3.40.50.720">
    <property type="entry name" value="NAD(P)-binding Rossmann-like Domain"/>
    <property type="match status" value="1"/>
</dbReference>
<evidence type="ECO:0000313" key="2">
    <source>
        <dbReference type="EMBL" id="GFO84988.1"/>
    </source>
</evidence>
<dbReference type="EMBL" id="BLYI01000027">
    <property type="protein sequence ID" value="GFO84988.1"/>
    <property type="molecule type" value="Genomic_DNA"/>
</dbReference>
<dbReference type="AlphaFoldDB" id="A0A916Q5W5"/>
<organism evidence="2 3">
    <name type="scientific">Anaerostipes butyraticus</name>
    <dbReference type="NCBI Taxonomy" id="645466"/>
    <lineage>
        <taxon>Bacteria</taxon>
        <taxon>Bacillati</taxon>
        <taxon>Bacillota</taxon>
        <taxon>Clostridia</taxon>
        <taxon>Lachnospirales</taxon>
        <taxon>Lachnospiraceae</taxon>
        <taxon>Anaerostipes</taxon>
    </lineage>
</organism>
<dbReference type="PRINTS" id="PR00081">
    <property type="entry name" value="GDHRDH"/>
</dbReference>
<keyword evidence="3" id="KW-1185">Reference proteome</keyword>
<dbReference type="Pfam" id="PF00106">
    <property type="entry name" value="adh_short"/>
    <property type="match status" value="1"/>
</dbReference>
<evidence type="ECO:0000313" key="3">
    <source>
        <dbReference type="Proteomes" id="UP000613208"/>
    </source>
</evidence>
<protein>
    <submittedName>
        <fullName evidence="2">Short-chain dehydrogenase</fullName>
    </submittedName>
</protein>